<organism evidence="2">
    <name type="scientific">Nakamurella sp. A5-74</name>
    <dbReference type="NCBI Taxonomy" id="3158264"/>
    <lineage>
        <taxon>Bacteria</taxon>
        <taxon>Bacillati</taxon>
        <taxon>Actinomycetota</taxon>
        <taxon>Actinomycetes</taxon>
        <taxon>Nakamurellales</taxon>
        <taxon>Nakamurellaceae</taxon>
        <taxon>Nakamurella</taxon>
    </lineage>
</organism>
<dbReference type="GO" id="GO:0046394">
    <property type="term" value="P:carboxylic acid biosynthetic process"/>
    <property type="evidence" value="ECO:0007669"/>
    <property type="project" value="UniProtKB-ARBA"/>
</dbReference>
<dbReference type="PANTHER" id="PTHR42743">
    <property type="entry name" value="AMINO-ACID AMINOTRANSFERASE"/>
    <property type="match status" value="1"/>
</dbReference>
<dbReference type="SUPFAM" id="SSF56752">
    <property type="entry name" value="D-aminoacid aminotransferase-like PLP-dependent enzymes"/>
    <property type="match status" value="1"/>
</dbReference>
<gene>
    <name evidence="2" type="ORF">ABLG96_18865</name>
</gene>
<dbReference type="AlphaFoldDB" id="A0AAU8DPF6"/>
<accession>A0AAU8DPF6</accession>
<name>A0AAU8DPF6_9ACTN</name>
<dbReference type="InterPro" id="IPR043131">
    <property type="entry name" value="BCAT-like_N"/>
</dbReference>
<evidence type="ECO:0000313" key="2">
    <source>
        <dbReference type="EMBL" id="XCG63241.1"/>
    </source>
</evidence>
<dbReference type="Gene3D" id="3.20.10.10">
    <property type="entry name" value="D-amino Acid Aminotransferase, subunit A, domain 2"/>
    <property type="match status" value="1"/>
</dbReference>
<dbReference type="GO" id="GO:0005829">
    <property type="term" value="C:cytosol"/>
    <property type="evidence" value="ECO:0007669"/>
    <property type="project" value="TreeGrafter"/>
</dbReference>
<dbReference type="EMBL" id="CP159218">
    <property type="protein sequence ID" value="XCG63241.1"/>
    <property type="molecule type" value="Genomic_DNA"/>
</dbReference>
<dbReference type="InterPro" id="IPR043132">
    <property type="entry name" value="BCAT-like_C"/>
</dbReference>
<sequence length="282" mass="29910">MTDTIIATLDGQLHRADEPLLRPDDLGVLRGDGVFETTLAVDGIPRDLTEHLERLTTSAKLLDFDVPAELAWRPAIDAVLKAWKGAEGGSEMTLRLMATRGAEAGGEPTTLVIGSDVAAATLQQRAGVRVRVLQRGFAGPDVAAMPWLLPGAKTLSYAVNMAAVRHAKSCGDDDVMFVGTDGLMLEGPTSTLILAEGDTLSTPRRDGILDGITVRRLFAAAEQAGWRTAYGDIAPERLLSADGAFVASSVRMLSPIVAVDGTARAVSERTGELQELLRRDPA</sequence>
<dbReference type="InterPro" id="IPR050571">
    <property type="entry name" value="Class-IV_PLP-Dep_Aminotrnsfr"/>
</dbReference>
<proteinExistence type="inferred from homology"/>
<dbReference type="Pfam" id="PF01063">
    <property type="entry name" value="Aminotran_4"/>
    <property type="match status" value="1"/>
</dbReference>
<protein>
    <submittedName>
        <fullName evidence="2">Aminotransferase class IV</fullName>
    </submittedName>
</protein>
<reference evidence="2" key="1">
    <citation type="submission" date="2024-05" db="EMBL/GenBank/DDBJ databases">
        <authorList>
            <person name="Cai S.Y."/>
            <person name="Jin L.M."/>
            <person name="Li H.R."/>
        </authorList>
    </citation>
    <scope>NUCLEOTIDE SEQUENCE</scope>
    <source>
        <strain evidence="2">A5-74</strain>
    </source>
</reference>
<dbReference type="PANTHER" id="PTHR42743:SF11">
    <property type="entry name" value="AMINODEOXYCHORISMATE LYASE"/>
    <property type="match status" value="1"/>
</dbReference>
<evidence type="ECO:0000256" key="1">
    <source>
        <dbReference type="ARBA" id="ARBA00009320"/>
    </source>
</evidence>
<dbReference type="InterPro" id="IPR036038">
    <property type="entry name" value="Aminotransferase-like"/>
</dbReference>
<dbReference type="GO" id="GO:0008483">
    <property type="term" value="F:transaminase activity"/>
    <property type="evidence" value="ECO:0007669"/>
    <property type="project" value="UniProtKB-KW"/>
</dbReference>
<keyword evidence="2" id="KW-0808">Transferase</keyword>
<keyword evidence="2" id="KW-0032">Aminotransferase</keyword>
<dbReference type="Gene3D" id="3.30.470.10">
    <property type="match status" value="1"/>
</dbReference>
<dbReference type="InterPro" id="IPR001544">
    <property type="entry name" value="Aminotrans_IV"/>
</dbReference>
<dbReference type="RefSeq" id="WP_353648856.1">
    <property type="nucleotide sequence ID" value="NZ_CP159218.1"/>
</dbReference>
<comment type="similarity">
    <text evidence="1">Belongs to the class-IV pyridoxal-phosphate-dependent aminotransferase family.</text>
</comment>